<dbReference type="SUPFAM" id="SSF51735">
    <property type="entry name" value="NAD(P)-binding Rossmann-fold domains"/>
    <property type="match status" value="1"/>
</dbReference>
<dbReference type="Gene3D" id="3.40.50.10860">
    <property type="entry name" value="Leucine Dehydrogenase, chain A, domain 1"/>
    <property type="match status" value="1"/>
</dbReference>
<dbReference type="CDD" id="cd01065">
    <property type="entry name" value="NAD_bind_Shikimate_DH"/>
    <property type="match status" value="1"/>
</dbReference>
<dbReference type="GO" id="GO:0008652">
    <property type="term" value="P:amino acid biosynthetic process"/>
    <property type="evidence" value="ECO:0007669"/>
    <property type="project" value="UniProtKB-KW"/>
</dbReference>
<proteinExistence type="inferred from homology"/>
<feature type="binding site" evidence="8">
    <location>
        <begin position="14"/>
        <end position="16"/>
    </location>
    <ligand>
        <name>shikimate</name>
        <dbReference type="ChEBI" id="CHEBI:36208"/>
    </ligand>
</feature>
<comment type="pathway">
    <text evidence="1 8">Metabolic intermediate biosynthesis; chorismate biosynthesis; chorismate from D-erythrose 4-phosphate and phosphoenolpyruvate: step 4/7.</text>
</comment>
<feature type="binding site" evidence="8">
    <location>
        <position position="102"/>
    </location>
    <ligand>
        <name>shikimate</name>
        <dbReference type="ChEBI" id="CHEBI:36208"/>
    </ligand>
</feature>
<evidence type="ECO:0000259" key="9">
    <source>
        <dbReference type="Pfam" id="PF01488"/>
    </source>
</evidence>
<comment type="function">
    <text evidence="8">Involved in the biosynthesis of the chorismate, which leads to the biosynthesis of aromatic amino acids. Catalyzes the reversible NADPH linked reduction of 3-dehydroshikimate (DHSA) to yield shikimate (SA).</text>
</comment>
<dbReference type="InterPro" id="IPR013708">
    <property type="entry name" value="Shikimate_DH-bd_N"/>
</dbReference>
<dbReference type="Proteomes" id="UP000095463">
    <property type="component" value="Unassembled WGS sequence"/>
</dbReference>
<dbReference type="EC" id="1.1.1.25" evidence="2 8"/>
<comment type="similarity">
    <text evidence="8">Belongs to the shikimate dehydrogenase family.</text>
</comment>
<dbReference type="GO" id="GO:0005829">
    <property type="term" value="C:cytosol"/>
    <property type="evidence" value="ECO:0007669"/>
    <property type="project" value="TreeGrafter"/>
</dbReference>
<evidence type="ECO:0000256" key="8">
    <source>
        <dbReference type="HAMAP-Rule" id="MF_00222"/>
    </source>
</evidence>
<comment type="catalytic activity">
    <reaction evidence="7 8">
        <text>shikimate + NADP(+) = 3-dehydroshikimate + NADPH + H(+)</text>
        <dbReference type="Rhea" id="RHEA:17737"/>
        <dbReference type="ChEBI" id="CHEBI:15378"/>
        <dbReference type="ChEBI" id="CHEBI:16630"/>
        <dbReference type="ChEBI" id="CHEBI:36208"/>
        <dbReference type="ChEBI" id="CHEBI:57783"/>
        <dbReference type="ChEBI" id="CHEBI:58349"/>
        <dbReference type="EC" id="1.1.1.25"/>
    </reaction>
</comment>
<feature type="binding site" evidence="8">
    <location>
        <position position="86"/>
    </location>
    <ligand>
        <name>shikimate</name>
        <dbReference type="ChEBI" id="CHEBI:36208"/>
    </ligand>
</feature>
<evidence type="ECO:0000259" key="10">
    <source>
        <dbReference type="Pfam" id="PF08501"/>
    </source>
</evidence>
<keyword evidence="4 8" id="KW-0521">NADP</keyword>
<sequence length="274" mass="29058">MKKAFVIGHPIKHSRSPLIHGTWLAEHGIGGSYEAIDVVPEDLPAFVERLRQGEFVGGNVTIPHKEAVFALCDSVDPLARTIGAANTLVRQPDGRIYGFNTDHMGFLGNLEQNAPGWATGLQRAIVLGAGGAARAILVALREQGVSEIVLLNRTAEKAAALAKEISGPFVPGALADYARYAPGAGLVVNTTSIGMHDTRFEDLDLTLLPRAALVTDIVYVPLVTPLLADARALGLRTVDGLGMLLHQAIPGFAAWFGVRPEVTPALRAKVEATL</sequence>
<dbReference type="OrthoDB" id="9792692at2"/>
<evidence type="ECO:0000256" key="4">
    <source>
        <dbReference type="ARBA" id="ARBA00022857"/>
    </source>
</evidence>
<dbReference type="PANTHER" id="PTHR21089:SF1">
    <property type="entry name" value="BIFUNCTIONAL 3-DEHYDROQUINATE DEHYDRATASE_SHIKIMATE DEHYDROGENASE, CHLOROPLASTIC"/>
    <property type="match status" value="1"/>
</dbReference>
<evidence type="ECO:0000256" key="1">
    <source>
        <dbReference type="ARBA" id="ARBA00004871"/>
    </source>
</evidence>
<reference evidence="11 12" key="1">
    <citation type="journal article" date="2015" name="Genome Announc.">
        <title>Genome Assemblies of Three Soil-Associated Devosia species: D. insulae, D. limi, and D. soli.</title>
        <authorList>
            <person name="Hassan Y.I."/>
            <person name="Lepp D."/>
            <person name="Zhou T."/>
        </authorList>
    </citation>
    <scope>NUCLEOTIDE SEQUENCE [LARGE SCALE GENOMIC DNA]</scope>
    <source>
        <strain evidence="11 12">DS-56</strain>
    </source>
</reference>
<dbReference type="GO" id="GO:0009073">
    <property type="term" value="P:aromatic amino acid family biosynthetic process"/>
    <property type="evidence" value="ECO:0007669"/>
    <property type="project" value="UniProtKB-KW"/>
</dbReference>
<comment type="subunit">
    <text evidence="8">Homodimer.</text>
</comment>
<dbReference type="UniPathway" id="UPA00053">
    <property type="reaction ID" value="UER00087"/>
</dbReference>
<dbReference type="NCBIfam" id="TIGR00507">
    <property type="entry name" value="aroE"/>
    <property type="match status" value="1"/>
</dbReference>
<evidence type="ECO:0000256" key="7">
    <source>
        <dbReference type="ARBA" id="ARBA00049442"/>
    </source>
</evidence>
<evidence type="ECO:0000256" key="5">
    <source>
        <dbReference type="ARBA" id="ARBA00023002"/>
    </source>
</evidence>
<evidence type="ECO:0000313" key="12">
    <source>
        <dbReference type="Proteomes" id="UP000095463"/>
    </source>
</evidence>
<dbReference type="PANTHER" id="PTHR21089">
    <property type="entry name" value="SHIKIMATE DEHYDROGENASE"/>
    <property type="match status" value="1"/>
</dbReference>
<comment type="caution">
    <text evidence="8">Lacks conserved residue(s) required for the propagation of feature annotation.</text>
</comment>
<dbReference type="InterPro" id="IPR036291">
    <property type="entry name" value="NAD(P)-bd_dom_sf"/>
</dbReference>
<dbReference type="HAMAP" id="MF_00222">
    <property type="entry name" value="Shikimate_DH_AroE"/>
    <property type="match status" value="1"/>
</dbReference>
<dbReference type="GO" id="GO:0050661">
    <property type="term" value="F:NADP binding"/>
    <property type="evidence" value="ECO:0007669"/>
    <property type="project" value="InterPro"/>
</dbReference>
<feature type="binding site" evidence="8">
    <location>
        <position position="240"/>
    </location>
    <ligand>
        <name>NADP(+)</name>
        <dbReference type="ChEBI" id="CHEBI:58349"/>
    </ligand>
</feature>
<evidence type="ECO:0000256" key="6">
    <source>
        <dbReference type="ARBA" id="ARBA00023141"/>
    </source>
</evidence>
<feature type="active site" description="Proton acceptor" evidence="8">
    <location>
        <position position="65"/>
    </location>
</feature>
<dbReference type="GO" id="GO:0009423">
    <property type="term" value="P:chorismate biosynthetic process"/>
    <property type="evidence" value="ECO:0007669"/>
    <property type="project" value="UniProtKB-UniRule"/>
</dbReference>
<dbReference type="SUPFAM" id="SSF53223">
    <property type="entry name" value="Aminoacid dehydrogenase-like, N-terminal domain"/>
    <property type="match status" value="1"/>
</dbReference>
<organism evidence="11 12">
    <name type="scientific">Devosia insulae DS-56</name>
    <dbReference type="NCBI Taxonomy" id="1116389"/>
    <lineage>
        <taxon>Bacteria</taxon>
        <taxon>Pseudomonadati</taxon>
        <taxon>Pseudomonadota</taxon>
        <taxon>Alphaproteobacteria</taxon>
        <taxon>Hyphomicrobiales</taxon>
        <taxon>Devosiaceae</taxon>
        <taxon>Devosia</taxon>
    </lineage>
</organism>
<feature type="binding site" evidence="8">
    <location>
        <position position="219"/>
    </location>
    <ligand>
        <name>shikimate</name>
        <dbReference type="ChEBI" id="CHEBI:36208"/>
    </ligand>
</feature>
<feature type="binding site" evidence="8">
    <location>
        <begin position="152"/>
        <end position="157"/>
    </location>
    <ligand>
        <name>NADP(+)</name>
        <dbReference type="ChEBI" id="CHEBI:58349"/>
    </ligand>
</feature>
<evidence type="ECO:0000256" key="2">
    <source>
        <dbReference type="ARBA" id="ARBA00012962"/>
    </source>
</evidence>
<dbReference type="RefSeq" id="WP_069909192.1">
    <property type="nucleotide sequence ID" value="NZ_LAJE02000151.1"/>
</dbReference>
<feature type="domain" description="Quinate/shikimate 5-dehydrogenase/glutamyl-tRNA reductase" evidence="9">
    <location>
        <begin position="122"/>
        <end position="194"/>
    </location>
</feature>
<accession>A0A1E5XSR3</accession>
<dbReference type="GO" id="GO:0004764">
    <property type="term" value="F:shikimate 3-dehydrogenase (NADP+) activity"/>
    <property type="evidence" value="ECO:0007669"/>
    <property type="project" value="UniProtKB-UniRule"/>
</dbReference>
<feature type="binding site" evidence="8">
    <location>
        <begin position="128"/>
        <end position="132"/>
    </location>
    <ligand>
        <name>NADP(+)</name>
        <dbReference type="ChEBI" id="CHEBI:58349"/>
    </ligand>
</feature>
<dbReference type="InterPro" id="IPR046346">
    <property type="entry name" value="Aminoacid_DH-like_N_sf"/>
</dbReference>
<dbReference type="InterPro" id="IPR011342">
    <property type="entry name" value="Shikimate_DH"/>
</dbReference>
<dbReference type="EMBL" id="LAJE02000151">
    <property type="protein sequence ID" value="OEO31651.1"/>
    <property type="molecule type" value="Genomic_DNA"/>
</dbReference>
<keyword evidence="5 8" id="KW-0560">Oxidoreductase</keyword>
<dbReference type="GO" id="GO:0019632">
    <property type="term" value="P:shikimate metabolic process"/>
    <property type="evidence" value="ECO:0007669"/>
    <property type="project" value="InterPro"/>
</dbReference>
<keyword evidence="6 8" id="KW-0057">Aromatic amino acid biosynthesis</keyword>
<dbReference type="Pfam" id="PF01488">
    <property type="entry name" value="Shikimate_DH"/>
    <property type="match status" value="1"/>
</dbReference>
<dbReference type="NCBIfam" id="NF001312">
    <property type="entry name" value="PRK00258.1-4"/>
    <property type="match status" value="1"/>
</dbReference>
<feature type="binding site" evidence="8">
    <location>
        <position position="61"/>
    </location>
    <ligand>
        <name>shikimate</name>
        <dbReference type="ChEBI" id="CHEBI:36208"/>
    </ligand>
</feature>
<evidence type="ECO:0000256" key="3">
    <source>
        <dbReference type="ARBA" id="ARBA00022605"/>
    </source>
</evidence>
<gene>
    <name evidence="8" type="primary">aroE</name>
    <name evidence="11" type="ORF">VW23_015295</name>
</gene>
<keyword evidence="3 8" id="KW-0028">Amino-acid biosynthesis</keyword>
<comment type="caution">
    <text evidence="11">The sequence shown here is derived from an EMBL/GenBank/DDBJ whole genome shotgun (WGS) entry which is preliminary data.</text>
</comment>
<dbReference type="Gene3D" id="3.40.50.720">
    <property type="entry name" value="NAD(P)-binding Rossmann-like Domain"/>
    <property type="match status" value="1"/>
</dbReference>
<keyword evidence="12" id="KW-1185">Reference proteome</keyword>
<name>A0A1E5XSR3_9HYPH</name>
<dbReference type="InterPro" id="IPR006151">
    <property type="entry name" value="Shikm_DH/Glu-tRNA_Rdtase"/>
</dbReference>
<dbReference type="Pfam" id="PF08501">
    <property type="entry name" value="Shikimate_dh_N"/>
    <property type="match status" value="1"/>
</dbReference>
<protein>
    <recommendedName>
        <fullName evidence="2 8">Shikimate dehydrogenase (NADP(+))</fullName>
        <shortName evidence="8">SDH</shortName>
        <ecNumber evidence="2 8">1.1.1.25</ecNumber>
    </recommendedName>
</protein>
<feature type="binding site" evidence="8">
    <location>
        <position position="217"/>
    </location>
    <ligand>
        <name>NADP(+)</name>
        <dbReference type="ChEBI" id="CHEBI:58349"/>
    </ligand>
</feature>
<feature type="domain" description="Shikimate dehydrogenase substrate binding N-terminal" evidence="10">
    <location>
        <begin position="6"/>
        <end position="88"/>
    </location>
</feature>
<feature type="binding site" evidence="8">
    <location>
        <position position="247"/>
    </location>
    <ligand>
        <name>shikimate</name>
        <dbReference type="ChEBI" id="CHEBI:36208"/>
    </ligand>
</feature>
<evidence type="ECO:0000313" key="11">
    <source>
        <dbReference type="EMBL" id="OEO31651.1"/>
    </source>
</evidence>
<dbReference type="AlphaFoldDB" id="A0A1E5XSR3"/>
<dbReference type="InterPro" id="IPR022893">
    <property type="entry name" value="Shikimate_DH_fam"/>
</dbReference>